<dbReference type="GO" id="GO:0006260">
    <property type="term" value="P:DNA replication"/>
    <property type="evidence" value="ECO:0007669"/>
    <property type="project" value="UniProtKB-KW"/>
</dbReference>
<dbReference type="EMBL" id="MTSL01000220">
    <property type="protein sequence ID" value="PJF16448.1"/>
    <property type="molecule type" value="Genomic_DNA"/>
</dbReference>
<keyword evidence="2" id="KW-0235">DNA replication</keyword>
<organism evidence="6 7">
    <name type="scientific">Paramicrosporidium saccamoebae</name>
    <dbReference type="NCBI Taxonomy" id="1246581"/>
    <lineage>
        <taxon>Eukaryota</taxon>
        <taxon>Fungi</taxon>
        <taxon>Fungi incertae sedis</taxon>
        <taxon>Cryptomycota</taxon>
        <taxon>Cryptomycota incertae sedis</taxon>
        <taxon>Paramicrosporidium</taxon>
    </lineage>
</organism>
<dbReference type="AlphaFoldDB" id="A0A2H9TF90"/>
<gene>
    <name evidence="6" type="ORF">PSACC_03739</name>
</gene>
<dbReference type="GO" id="GO:0006281">
    <property type="term" value="P:DNA repair"/>
    <property type="evidence" value="ECO:0007669"/>
    <property type="project" value="UniProtKB-KW"/>
</dbReference>
<evidence type="ECO:0000256" key="2">
    <source>
        <dbReference type="ARBA" id="ARBA00022705"/>
    </source>
</evidence>
<dbReference type="PANTHER" id="PTHR47810">
    <property type="entry name" value="DNA LIGASE"/>
    <property type="match status" value="1"/>
</dbReference>
<dbReference type="PANTHER" id="PTHR47810:SF1">
    <property type="entry name" value="DNA LIGASE B"/>
    <property type="match status" value="1"/>
</dbReference>
<evidence type="ECO:0000256" key="3">
    <source>
        <dbReference type="ARBA" id="ARBA00022763"/>
    </source>
</evidence>
<dbReference type="Gene3D" id="3.30.470.30">
    <property type="entry name" value="DNA ligase/mRNA capping enzyme"/>
    <property type="match status" value="1"/>
</dbReference>
<feature type="domain" description="ATP-dependent DNA ligase family profile" evidence="5">
    <location>
        <begin position="205"/>
        <end position="386"/>
    </location>
</feature>
<evidence type="ECO:0000313" key="6">
    <source>
        <dbReference type="EMBL" id="PJF16448.1"/>
    </source>
</evidence>
<protein>
    <recommendedName>
        <fullName evidence="5">ATP-dependent DNA ligase family profile domain-containing protein</fullName>
    </recommendedName>
</protein>
<dbReference type="InterPro" id="IPR012310">
    <property type="entry name" value="DNA_ligase_ATP-dep_cent"/>
</dbReference>
<name>A0A2H9TF90_9FUNG</name>
<dbReference type="Pfam" id="PF01068">
    <property type="entry name" value="DNA_ligase_A_M"/>
    <property type="match status" value="1"/>
</dbReference>
<dbReference type="OrthoDB" id="411785at2759"/>
<reference evidence="6 7" key="1">
    <citation type="submission" date="2016-10" db="EMBL/GenBank/DDBJ databases">
        <title>The genome of Paramicrosporidium saccamoebae is the missing link in understanding Cryptomycota and Microsporidia evolution.</title>
        <authorList>
            <person name="Quandt C.A."/>
            <person name="Beaudet D."/>
            <person name="Corsaro D."/>
            <person name="Michel R."/>
            <person name="Corradi N."/>
            <person name="James T."/>
        </authorList>
    </citation>
    <scope>NUCLEOTIDE SEQUENCE [LARGE SCALE GENOMIC DNA]</scope>
    <source>
        <strain evidence="6 7">KSL3</strain>
    </source>
</reference>
<evidence type="ECO:0000256" key="1">
    <source>
        <dbReference type="ARBA" id="ARBA00022598"/>
    </source>
</evidence>
<dbReference type="GO" id="GO:0005524">
    <property type="term" value="F:ATP binding"/>
    <property type="evidence" value="ECO:0007669"/>
    <property type="project" value="InterPro"/>
</dbReference>
<keyword evidence="4" id="KW-0234">DNA repair</keyword>
<keyword evidence="1" id="KW-0436">Ligase</keyword>
<dbReference type="InterPro" id="IPR050326">
    <property type="entry name" value="NAD_dep_DNA_ligaseB"/>
</dbReference>
<dbReference type="SUPFAM" id="SSF56091">
    <property type="entry name" value="DNA ligase/mRNA capping enzyme, catalytic domain"/>
    <property type="match status" value="1"/>
</dbReference>
<comment type="caution">
    <text evidence="6">The sequence shown here is derived from an EMBL/GenBank/DDBJ whole genome shotgun (WGS) entry which is preliminary data.</text>
</comment>
<proteinExistence type="predicted"/>
<dbReference type="Proteomes" id="UP000240830">
    <property type="component" value="Unassembled WGS sequence"/>
</dbReference>
<sequence length="401" mass="45765">MLRVSLIIPQLEFSALYRFGTRRTLRFFSTKQDLLSRLCLMSVEVRRTTKAKEKIAIVRQYTELHDFLRFFNSLGPIYVTRNSILTHRNKGLVPIVEEDLSCLLEKLQNGLRGHCAIEAAQNFIAANEDHRALLLDIFDRDLNIGMGKRMLQKALDSETVEVDGTAVSARHVTVAQSKNTRSFPVTSKQLPVALGYPLQHPSIKLEATKDDYWLISRKLDGIRCLAHFDGTAIKLYTRAGNILSHLHRISENLLQIAKNLRKANTEMTNFYIDGELCVLEDGTPDTTVHQLADNFSAALSIVLSKPFEEKSKTDASRLVFFAFDLIDETNMKDAILSERLHRLKSAAEGIQKVHVLEQHRTDDPLEFRNFVDIQRARGWEGLIIRRDCAFVGKRTYAQSFY</sequence>
<evidence type="ECO:0000313" key="7">
    <source>
        <dbReference type="Proteomes" id="UP000240830"/>
    </source>
</evidence>
<evidence type="ECO:0000256" key="4">
    <source>
        <dbReference type="ARBA" id="ARBA00023204"/>
    </source>
</evidence>
<dbReference type="GO" id="GO:0006310">
    <property type="term" value="P:DNA recombination"/>
    <property type="evidence" value="ECO:0007669"/>
    <property type="project" value="InterPro"/>
</dbReference>
<dbReference type="GO" id="GO:0003910">
    <property type="term" value="F:DNA ligase (ATP) activity"/>
    <property type="evidence" value="ECO:0007669"/>
    <property type="project" value="InterPro"/>
</dbReference>
<accession>A0A2H9TF90</accession>
<evidence type="ECO:0000259" key="5">
    <source>
        <dbReference type="Pfam" id="PF01068"/>
    </source>
</evidence>
<keyword evidence="3" id="KW-0227">DNA damage</keyword>
<keyword evidence="7" id="KW-1185">Reference proteome</keyword>